<name>A0AAV8Y2E4_9CUCU</name>
<dbReference type="Proteomes" id="UP001162162">
    <property type="component" value="Unassembled WGS sequence"/>
</dbReference>
<dbReference type="PANTHER" id="PTHR46060">
    <property type="entry name" value="MARINER MOS1 TRANSPOSASE-LIKE PROTEIN"/>
    <property type="match status" value="1"/>
</dbReference>
<protein>
    <recommendedName>
        <fullName evidence="3">Mos1 transposase HTH domain-containing protein</fullName>
    </recommendedName>
</protein>
<dbReference type="AlphaFoldDB" id="A0AAV8Y2E4"/>
<sequence>MEQRVNLKFLGKLGKTFTEAYARLKELYCNEYLSRTKVFEWFKWFKEGHETTEDDLCPGRPSTSKMDENIEKIVPDIPEVTTKLTVSYVQELSSSACHVKSTHNIKRALNVYRRNWGKFKIGAGEPPSCRLPYPSIAAIHSLVYLLQSSPRPIPKTTVED</sequence>
<accession>A0AAV8Y2E4</accession>
<evidence type="ECO:0000313" key="1">
    <source>
        <dbReference type="EMBL" id="KAJ8945575.1"/>
    </source>
</evidence>
<dbReference type="EMBL" id="JAPWTK010000212">
    <property type="protein sequence ID" value="KAJ8945575.1"/>
    <property type="molecule type" value="Genomic_DNA"/>
</dbReference>
<proteinExistence type="predicted"/>
<dbReference type="InterPro" id="IPR052709">
    <property type="entry name" value="Transposase-MT_Hybrid"/>
</dbReference>
<organism evidence="1 2">
    <name type="scientific">Aromia moschata</name>
    <dbReference type="NCBI Taxonomy" id="1265417"/>
    <lineage>
        <taxon>Eukaryota</taxon>
        <taxon>Metazoa</taxon>
        <taxon>Ecdysozoa</taxon>
        <taxon>Arthropoda</taxon>
        <taxon>Hexapoda</taxon>
        <taxon>Insecta</taxon>
        <taxon>Pterygota</taxon>
        <taxon>Neoptera</taxon>
        <taxon>Endopterygota</taxon>
        <taxon>Coleoptera</taxon>
        <taxon>Polyphaga</taxon>
        <taxon>Cucujiformia</taxon>
        <taxon>Chrysomeloidea</taxon>
        <taxon>Cerambycidae</taxon>
        <taxon>Cerambycinae</taxon>
        <taxon>Callichromatini</taxon>
        <taxon>Aromia</taxon>
    </lineage>
</organism>
<dbReference type="Gene3D" id="1.10.10.1450">
    <property type="match status" value="1"/>
</dbReference>
<evidence type="ECO:0008006" key="3">
    <source>
        <dbReference type="Google" id="ProtNLM"/>
    </source>
</evidence>
<reference evidence="1" key="1">
    <citation type="journal article" date="2023" name="Insect Mol. Biol.">
        <title>Genome sequencing provides insights into the evolution of gene families encoding plant cell wall-degrading enzymes in longhorned beetles.</title>
        <authorList>
            <person name="Shin N.R."/>
            <person name="Okamura Y."/>
            <person name="Kirsch R."/>
            <person name="Pauchet Y."/>
        </authorList>
    </citation>
    <scope>NUCLEOTIDE SEQUENCE</scope>
    <source>
        <strain evidence="1">AMC_N1</strain>
    </source>
</reference>
<feature type="non-terminal residue" evidence="1">
    <location>
        <position position="160"/>
    </location>
</feature>
<keyword evidence="2" id="KW-1185">Reference proteome</keyword>
<comment type="caution">
    <text evidence="1">The sequence shown here is derived from an EMBL/GenBank/DDBJ whole genome shotgun (WGS) entry which is preliminary data.</text>
</comment>
<dbReference type="PANTHER" id="PTHR46060:SF1">
    <property type="entry name" value="MARINER MOS1 TRANSPOSASE-LIKE PROTEIN"/>
    <property type="match status" value="1"/>
</dbReference>
<gene>
    <name evidence="1" type="ORF">NQ318_010432</name>
</gene>
<evidence type="ECO:0000313" key="2">
    <source>
        <dbReference type="Proteomes" id="UP001162162"/>
    </source>
</evidence>